<dbReference type="InterPro" id="IPR007751">
    <property type="entry name" value="DUF676_lipase-like"/>
</dbReference>
<dbReference type="Gene3D" id="3.40.50.1820">
    <property type="entry name" value="alpha/beta hydrolase"/>
    <property type="match status" value="2"/>
</dbReference>
<dbReference type="SUPFAM" id="SSF53474">
    <property type="entry name" value="alpha/beta-Hydrolases"/>
    <property type="match status" value="2"/>
</dbReference>
<comment type="similarity">
    <text evidence="1">Belongs to the putative lipase ROG1 family.</text>
</comment>
<evidence type="ECO:0000313" key="4">
    <source>
        <dbReference type="Proteomes" id="UP001210925"/>
    </source>
</evidence>
<keyword evidence="4" id="KW-1185">Reference proteome</keyword>
<dbReference type="PANTHER" id="PTHR12482:SF62">
    <property type="entry name" value="LIPASE ROG1-RELATED"/>
    <property type="match status" value="1"/>
</dbReference>
<dbReference type="InterPro" id="IPR029058">
    <property type="entry name" value="AB_hydrolase_fold"/>
</dbReference>
<dbReference type="Pfam" id="PF05057">
    <property type="entry name" value="DUF676"/>
    <property type="match status" value="2"/>
</dbReference>
<evidence type="ECO:0000256" key="1">
    <source>
        <dbReference type="ARBA" id="ARBA00007920"/>
    </source>
</evidence>
<evidence type="ECO:0000259" key="2">
    <source>
        <dbReference type="Pfam" id="PF05057"/>
    </source>
</evidence>
<organism evidence="3 4">
    <name type="scientific">Boothiomyces macroporosus</name>
    <dbReference type="NCBI Taxonomy" id="261099"/>
    <lineage>
        <taxon>Eukaryota</taxon>
        <taxon>Fungi</taxon>
        <taxon>Fungi incertae sedis</taxon>
        <taxon>Chytridiomycota</taxon>
        <taxon>Chytridiomycota incertae sedis</taxon>
        <taxon>Chytridiomycetes</taxon>
        <taxon>Rhizophydiales</taxon>
        <taxon>Terramycetaceae</taxon>
        <taxon>Boothiomyces</taxon>
    </lineage>
</organism>
<accession>A0AAD5UJY9</accession>
<comment type="caution">
    <text evidence="3">The sequence shown here is derived from an EMBL/GenBank/DDBJ whole genome shotgun (WGS) entry which is preliminary data.</text>
</comment>
<dbReference type="AlphaFoldDB" id="A0AAD5UJY9"/>
<dbReference type="Proteomes" id="UP001210925">
    <property type="component" value="Unassembled WGS sequence"/>
</dbReference>
<name>A0AAD5UJY9_9FUNG</name>
<gene>
    <name evidence="3" type="ORF">HK103_000913</name>
</gene>
<dbReference type="EMBL" id="JADGKB010000012">
    <property type="protein sequence ID" value="KAJ3260278.1"/>
    <property type="molecule type" value="Genomic_DNA"/>
</dbReference>
<dbReference type="InterPro" id="IPR044294">
    <property type="entry name" value="Lipase-like"/>
</dbReference>
<sequence>MDGFAADLIPVKEVLNKYGVVLIPECNQGRTNGGIQEGGERLYQFITQEIQKYNSKYLSLVCHGLGGLYARYAIKLLHQQNIIPGDVTPLNFITIATHHLGSRYYYNTLGKDLQTFVFGIILGQTGKELLLRDDEENPILLQMAKREYLEALHLFEKRVTYSYCKSNSSSQYRTSSLKRRSTLNLAGQKPIDTSQPHIVVDSEADMVADPEEDNHENEILNALDRLEWKRMAIVSGKSFFSSLDISKSEFWKTKNAFPVIQSIATQFESHVVDLKETEKPASPPTGDVHLVVLIHGLDGFNTDMAFIGARLKSRFPSPLFKILAPECNHGRTYDGILAGATRIYACVQEEIKQTNVKFISIIGHSLGGMYGRCLIGLMYQDGLIPNKIQPINYISLATPHLGSREHGKIFGENVTSAVLGTFIGNTGKGWQY</sequence>
<protein>
    <recommendedName>
        <fullName evidence="2">DUF676 domain-containing protein</fullName>
    </recommendedName>
</protein>
<dbReference type="PANTHER" id="PTHR12482">
    <property type="entry name" value="LIPASE ROG1-RELATED-RELATED"/>
    <property type="match status" value="1"/>
</dbReference>
<feature type="domain" description="DUF676" evidence="2">
    <location>
        <begin position="287"/>
        <end position="424"/>
    </location>
</feature>
<evidence type="ECO:0000313" key="3">
    <source>
        <dbReference type="EMBL" id="KAJ3260278.1"/>
    </source>
</evidence>
<reference evidence="3" key="1">
    <citation type="submission" date="2020-05" db="EMBL/GenBank/DDBJ databases">
        <title>Phylogenomic resolution of chytrid fungi.</title>
        <authorList>
            <person name="Stajich J.E."/>
            <person name="Amses K."/>
            <person name="Simmons R."/>
            <person name="Seto K."/>
            <person name="Myers J."/>
            <person name="Bonds A."/>
            <person name="Quandt C.A."/>
            <person name="Barry K."/>
            <person name="Liu P."/>
            <person name="Grigoriev I."/>
            <person name="Longcore J.E."/>
            <person name="James T.Y."/>
        </authorList>
    </citation>
    <scope>NUCLEOTIDE SEQUENCE</scope>
    <source>
        <strain evidence="3">PLAUS21</strain>
    </source>
</reference>
<proteinExistence type="inferred from homology"/>
<feature type="domain" description="DUF676" evidence="2">
    <location>
        <begin position="15"/>
        <end position="175"/>
    </location>
</feature>